<dbReference type="EMBL" id="SZYD01000017">
    <property type="protein sequence ID" value="KAD3069287.1"/>
    <property type="molecule type" value="Genomic_DNA"/>
</dbReference>
<feature type="transmembrane region" description="Helical" evidence="3">
    <location>
        <begin position="304"/>
        <end position="323"/>
    </location>
</feature>
<evidence type="ECO:0000313" key="6">
    <source>
        <dbReference type="Proteomes" id="UP000326396"/>
    </source>
</evidence>
<dbReference type="Pfam" id="PF00561">
    <property type="entry name" value="Abhydrolase_1"/>
    <property type="match status" value="1"/>
</dbReference>
<dbReference type="PRINTS" id="PR00412">
    <property type="entry name" value="EPOXHYDRLASE"/>
</dbReference>
<feature type="domain" description="AB hydrolase-1" evidence="4">
    <location>
        <begin position="27"/>
        <end position="137"/>
    </location>
</feature>
<dbReference type="Proteomes" id="UP000326396">
    <property type="component" value="Linkage Group LG7"/>
</dbReference>
<protein>
    <recommendedName>
        <fullName evidence="4">AB hydrolase-1 domain-containing protein</fullName>
    </recommendedName>
</protein>
<dbReference type="Gene3D" id="3.40.50.1820">
    <property type="entry name" value="alpha/beta hydrolase"/>
    <property type="match status" value="1"/>
</dbReference>
<dbReference type="InterPro" id="IPR029058">
    <property type="entry name" value="AB_hydrolase_fold"/>
</dbReference>
<evidence type="ECO:0000256" key="3">
    <source>
        <dbReference type="SAM" id="Phobius"/>
    </source>
</evidence>
<comment type="similarity">
    <text evidence="2">Belongs to the AB hydrolase superfamily. Epoxide hydrolase family.</text>
</comment>
<dbReference type="SUPFAM" id="SSF53474">
    <property type="entry name" value="alpha/beta-Hydrolases"/>
    <property type="match status" value="1"/>
</dbReference>
<evidence type="ECO:0000256" key="2">
    <source>
        <dbReference type="ARBA" id="ARBA00038334"/>
    </source>
</evidence>
<keyword evidence="3" id="KW-0472">Membrane</keyword>
<organism evidence="5 6">
    <name type="scientific">Mikania micrantha</name>
    <name type="common">bitter vine</name>
    <dbReference type="NCBI Taxonomy" id="192012"/>
    <lineage>
        <taxon>Eukaryota</taxon>
        <taxon>Viridiplantae</taxon>
        <taxon>Streptophyta</taxon>
        <taxon>Embryophyta</taxon>
        <taxon>Tracheophyta</taxon>
        <taxon>Spermatophyta</taxon>
        <taxon>Magnoliopsida</taxon>
        <taxon>eudicotyledons</taxon>
        <taxon>Gunneridae</taxon>
        <taxon>Pentapetalae</taxon>
        <taxon>asterids</taxon>
        <taxon>campanulids</taxon>
        <taxon>Asterales</taxon>
        <taxon>Asteraceae</taxon>
        <taxon>Asteroideae</taxon>
        <taxon>Heliantheae alliance</taxon>
        <taxon>Eupatorieae</taxon>
        <taxon>Mikania</taxon>
    </lineage>
</organism>
<proteinExistence type="inferred from homology"/>
<keyword evidence="1" id="KW-0378">Hydrolase</keyword>
<dbReference type="OrthoDB" id="7130006at2759"/>
<dbReference type="PANTHER" id="PTHR43329">
    <property type="entry name" value="EPOXIDE HYDROLASE"/>
    <property type="match status" value="1"/>
</dbReference>
<keyword evidence="6" id="KW-1185">Reference proteome</keyword>
<dbReference type="GO" id="GO:0016787">
    <property type="term" value="F:hydrolase activity"/>
    <property type="evidence" value="ECO:0007669"/>
    <property type="project" value="UniProtKB-KW"/>
</dbReference>
<reference evidence="5 6" key="1">
    <citation type="submission" date="2019-05" db="EMBL/GenBank/DDBJ databases">
        <title>Mikania micrantha, genome provides insights into the molecular mechanism of rapid growth.</title>
        <authorList>
            <person name="Liu B."/>
        </authorList>
    </citation>
    <scope>NUCLEOTIDE SEQUENCE [LARGE SCALE GENOMIC DNA]</scope>
    <source>
        <strain evidence="5">NLD-2019</strain>
        <tissue evidence="5">Leaf</tissue>
    </source>
</reference>
<keyword evidence="3" id="KW-1133">Transmembrane helix</keyword>
<keyword evidence="3" id="KW-0812">Transmembrane</keyword>
<sequence>MDRVAHKFVEVNGVKIHLAEVGNESSPVVVFVHGFPEIWYSWRHQMIAVADAGFRAISLDCRGYGLSDPPPVTEKFAFSDISEDLLAIIDSLGIDKIFIVTKDAGVRPSFLFTIRYPTRVTGVISLGIPHTPFVPPTFLSLLPEGFYINRWREPGRAEADFGRFDAKTIVRNIYILFSRNEIPIAGENQEIMDLVDSSTPLPSWLTEEDISVYGSLYEKSGFLNPLKVPYRSIDEVYDDIQDPVIKNPMLFVVPEKDYFLKFPGVEDVIKSGMIHHFASKLEVEHVPEGSHFVQEQFPDKINTLIIAFLLSFLDIMSSGFTIMRMFAMTFLDILGVDNFDLLVR</sequence>
<dbReference type="AlphaFoldDB" id="A0A5N6M5Z7"/>
<dbReference type="InterPro" id="IPR000073">
    <property type="entry name" value="AB_hydrolase_1"/>
</dbReference>
<evidence type="ECO:0000313" key="5">
    <source>
        <dbReference type="EMBL" id="KAD3069287.1"/>
    </source>
</evidence>
<evidence type="ECO:0000256" key="1">
    <source>
        <dbReference type="ARBA" id="ARBA00022801"/>
    </source>
</evidence>
<dbReference type="InterPro" id="IPR000639">
    <property type="entry name" value="Epox_hydrolase-like"/>
</dbReference>
<accession>A0A5N6M5Z7</accession>
<name>A0A5N6M5Z7_9ASTR</name>
<gene>
    <name evidence="5" type="ORF">E3N88_37167</name>
</gene>
<evidence type="ECO:0000259" key="4">
    <source>
        <dbReference type="Pfam" id="PF00561"/>
    </source>
</evidence>
<comment type="caution">
    <text evidence="5">The sequence shown here is derived from an EMBL/GenBank/DDBJ whole genome shotgun (WGS) entry which is preliminary data.</text>
</comment>